<keyword evidence="2 7" id="KW-0812">Transmembrane</keyword>
<dbReference type="RefSeq" id="XP_028486240.1">
    <property type="nucleotide sequence ID" value="XM_028633634.1"/>
</dbReference>
<feature type="transmembrane region" description="Helical" evidence="7">
    <location>
        <begin position="265"/>
        <end position="285"/>
    </location>
</feature>
<reference evidence="9 10" key="1">
    <citation type="journal article" date="2018" name="Front. Microbiol.">
        <title>Genomic and genetic insights into a cosmopolitan fungus, Paecilomyces variotii (Eurotiales).</title>
        <authorList>
            <person name="Urquhart A.S."/>
            <person name="Mondo S.J."/>
            <person name="Makela M.R."/>
            <person name="Hane J.K."/>
            <person name="Wiebenga A."/>
            <person name="He G."/>
            <person name="Mihaltcheva S."/>
            <person name="Pangilinan J."/>
            <person name="Lipzen A."/>
            <person name="Barry K."/>
            <person name="de Vries R.P."/>
            <person name="Grigoriev I.V."/>
            <person name="Idnurm A."/>
        </authorList>
    </citation>
    <scope>NUCLEOTIDE SEQUENCE [LARGE SCALE GENOMIC DNA]</scope>
    <source>
        <strain evidence="9 10">CBS 101075</strain>
    </source>
</reference>
<evidence type="ECO:0000256" key="2">
    <source>
        <dbReference type="ARBA" id="ARBA00022692"/>
    </source>
</evidence>
<dbReference type="PANTHER" id="PTHR33048:SF160">
    <property type="entry name" value="SAT4 FAMILY MEMBRANE PROTEIN"/>
    <property type="match status" value="1"/>
</dbReference>
<evidence type="ECO:0000313" key="10">
    <source>
        <dbReference type="Proteomes" id="UP000283841"/>
    </source>
</evidence>
<dbReference type="GO" id="GO:0016020">
    <property type="term" value="C:membrane"/>
    <property type="evidence" value="ECO:0007669"/>
    <property type="project" value="UniProtKB-SubCell"/>
</dbReference>
<evidence type="ECO:0000259" key="8">
    <source>
        <dbReference type="Pfam" id="PF20684"/>
    </source>
</evidence>
<feature type="transmembrane region" description="Helical" evidence="7">
    <location>
        <begin position="150"/>
        <end position="170"/>
    </location>
</feature>
<evidence type="ECO:0000256" key="6">
    <source>
        <dbReference type="SAM" id="MobiDB-lite"/>
    </source>
</evidence>
<dbReference type="Pfam" id="PF20684">
    <property type="entry name" value="Fung_rhodopsin"/>
    <property type="match status" value="1"/>
</dbReference>
<comment type="caution">
    <text evidence="9">The sequence shown here is derived from an EMBL/GenBank/DDBJ whole genome shotgun (WGS) entry which is preliminary data.</text>
</comment>
<keyword evidence="4 7" id="KW-0472">Membrane</keyword>
<dbReference type="GeneID" id="39602911"/>
<dbReference type="Proteomes" id="UP000283841">
    <property type="component" value="Unassembled WGS sequence"/>
</dbReference>
<dbReference type="EMBL" id="RCNU01000003">
    <property type="protein sequence ID" value="RWQ96595.1"/>
    <property type="molecule type" value="Genomic_DNA"/>
</dbReference>
<dbReference type="VEuPathDB" id="FungiDB:C8Q69DRAFT_526404"/>
<feature type="transmembrane region" description="Helical" evidence="7">
    <location>
        <begin position="231"/>
        <end position="253"/>
    </location>
</feature>
<name>A0A443HXP1_BYSSP</name>
<dbReference type="PANTHER" id="PTHR33048">
    <property type="entry name" value="PTH11-LIKE INTEGRAL MEMBRANE PROTEIN (AFU_ORTHOLOGUE AFUA_5G11245)"/>
    <property type="match status" value="1"/>
</dbReference>
<sequence>MGLSDNMQPATWAISIPFIVITGITCLLRFYSRLYISKSFGADDWFMVAASVGVHNPFQPSNLTLKFLLSRYHGSSQKGSYKELDCKKGDELIVTLLVRCRVDAPAENIAKITMLLFIIEFVYILTQLLIKLSFLTFYLRVLSGSPAYRLMVFCAMGFTLAQTVAVWLFYGLQCIPLGTFFNPSAYPEGHCIPTPLTLYIPASLNVLTDLIIYLLPIYPVWTLQMSKKRRLGLIFCFTIGGGTIIVSVLRFIVLVQLASGSRTTYVYGSVDIVTTIELSIAIITGNMPSMVSIYKQHVMRIHDQSSDGKPSPYELGTMSRSRSRRTPAKGSVALKSREADNESEEELCNKGEIMVTSHFNVTSSQNSRPGDTMPSSYYKFTSESPTTEIDVVR</sequence>
<feature type="transmembrane region" description="Helical" evidence="7">
    <location>
        <begin position="12"/>
        <end position="31"/>
    </location>
</feature>
<evidence type="ECO:0000256" key="1">
    <source>
        <dbReference type="ARBA" id="ARBA00004141"/>
    </source>
</evidence>
<evidence type="ECO:0000256" key="4">
    <source>
        <dbReference type="ARBA" id="ARBA00023136"/>
    </source>
</evidence>
<protein>
    <recommendedName>
        <fullName evidence="8">Rhodopsin domain-containing protein</fullName>
    </recommendedName>
</protein>
<feature type="domain" description="Rhodopsin" evidence="8">
    <location>
        <begin position="28"/>
        <end position="294"/>
    </location>
</feature>
<keyword evidence="10" id="KW-1185">Reference proteome</keyword>
<dbReference type="InterPro" id="IPR052337">
    <property type="entry name" value="SAT4-like"/>
</dbReference>
<proteinExistence type="inferred from homology"/>
<keyword evidence="3 7" id="KW-1133">Transmembrane helix</keyword>
<accession>A0A443HXP1</accession>
<evidence type="ECO:0000256" key="5">
    <source>
        <dbReference type="ARBA" id="ARBA00038359"/>
    </source>
</evidence>
<feature type="region of interest" description="Disordered" evidence="6">
    <location>
        <begin position="361"/>
        <end position="393"/>
    </location>
</feature>
<comment type="similarity">
    <text evidence="5">Belongs to the SAT4 family.</text>
</comment>
<feature type="region of interest" description="Disordered" evidence="6">
    <location>
        <begin position="303"/>
        <end position="345"/>
    </location>
</feature>
<evidence type="ECO:0000313" key="9">
    <source>
        <dbReference type="EMBL" id="RWQ96595.1"/>
    </source>
</evidence>
<comment type="subcellular location">
    <subcellularLocation>
        <location evidence="1">Membrane</location>
        <topology evidence="1">Multi-pass membrane protein</topology>
    </subcellularLocation>
</comment>
<dbReference type="AlphaFoldDB" id="A0A443HXP1"/>
<organism evidence="9 10">
    <name type="scientific">Byssochlamys spectabilis</name>
    <name type="common">Paecilomyces variotii</name>
    <dbReference type="NCBI Taxonomy" id="264951"/>
    <lineage>
        <taxon>Eukaryota</taxon>
        <taxon>Fungi</taxon>
        <taxon>Dikarya</taxon>
        <taxon>Ascomycota</taxon>
        <taxon>Pezizomycotina</taxon>
        <taxon>Eurotiomycetes</taxon>
        <taxon>Eurotiomycetidae</taxon>
        <taxon>Eurotiales</taxon>
        <taxon>Thermoascaceae</taxon>
        <taxon>Paecilomyces</taxon>
    </lineage>
</organism>
<dbReference type="InterPro" id="IPR049326">
    <property type="entry name" value="Rhodopsin_dom_fungi"/>
</dbReference>
<evidence type="ECO:0000256" key="7">
    <source>
        <dbReference type="SAM" id="Phobius"/>
    </source>
</evidence>
<feature type="transmembrane region" description="Helical" evidence="7">
    <location>
        <begin position="109"/>
        <end position="130"/>
    </location>
</feature>
<evidence type="ECO:0000256" key="3">
    <source>
        <dbReference type="ARBA" id="ARBA00022989"/>
    </source>
</evidence>
<gene>
    <name evidence="9" type="ORF">C8Q69DRAFT_526404</name>
</gene>
<feature type="compositionally biased region" description="Polar residues" evidence="6">
    <location>
        <begin position="361"/>
        <end position="387"/>
    </location>
</feature>